<dbReference type="OrthoDB" id="2649545at2"/>
<evidence type="ECO:0000313" key="5">
    <source>
        <dbReference type="Proteomes" id="UP000323257"/>
    </source>
</evidence>
<dbReference type="InterPro" id="IPR050248">
    <property type="entry name" value="Polysacc_deacetylase_ArnD"/>
</dbReference>
<organism evidence="4 5">
    <name type="scientific">Paenibacillus methanolicus</name>
    <dbReference type="NCBI Taxonomy" id="582686"/>
    <lineage>
        <taxon>Bacteria</taxon>
        <taxon>Bacillati</taxon>
        <taxon>Bacillota</taxon>
        <taxon>Bacilli</taxon>
        <taxon>Bacillales</taxon>
        <taxon>Paenibacillaceae</taxon>
        <taxon>Paenibacillus</taxon>
    </lineage>
</organism>
<dbReference type="PANTHER" id="PTHR10587:SF133">
    <property type="entry name" value="CHITIN DEACETYLASE 1-RELATED"/>
    <property type="match status" value="1"/>
</dbReference>
<dbReference type="PROSITE" id="PS51677">
    <property type="entry name" value="NODB"/>
    <property type="match status" value="1"/>
</dbReference>
<accession>A0A5S5C9K3</accession>
<proteinExistence type="predicted"/>
<dbReference type="Gene3D" id="3.20.20.370">
    <property type="entry name" value="Glycoside hydrolase/deacetylase"/>
    <property type="match status" value="1"/>
</dbReference>
<dbReference type="GO" id="GO:0005975">
    <property type="term" value="P:carbohydrate metabolic process"/>
    <property type="evidence" value="ECO:0007669"/>
    <property type="project" value="InterPro"/>
</dbReference>
<dbReference type="AlphaFoldDB" id="A0A5S5C9K3"/>
<dbReference type="CDD" id="cd10917">
    <property type="entry name" value="CE4_NodB_like_6s_7s"/>
    <property type="match status" value="1"/>
</dbReference>
<dbReference type="InterPro" id="IPR002509">
    <property type="entry name" value="NODB_dom"/>
</dbReference>
<dbReference type="EMBL" id="VNHS01000005">
    <property type="protein sequence ID" value="TYP74663.1"/>
    <property type="molecule type" value="Genomic_DNA"/>
</dbReference>
<dbReference type="PANTHER" id="PTHR10587">
    <property type="entry name" value="GLYCOSYL TRANSFERASE-RELATED"/>
    <property type="match status" value="1"/>
</dbReference>
<dbReference type="GO" id="GO:0016810">
    <property type="term" value="F:hydrolase activity, acting on carbon-nitrogen (but not peptide) bonds"/>
    <property type="evidence" value="ECO:0007669"/>
    <property type="project" value="InterPro"/>
</dbReference>
<comment type="caution">
    <text evidence="4">The sequence shown here is derived from an EMBL/GenBank/DDBJ whole genome shotgun (WGS) entry which is preliminary data.</text>
</comment>
<dbReference type="RefSeq" id="WP_148929910.1">
    <property type="nucleotide sequence ID" value="NZ_VNHS01000005.1"/>
</dbReference>
<dbReference type="GO" id="GO:0016020">
    <property type="term" value="C:membrane"/>
    <property type="evidence" value="ECO:0007669"/>
    <property type="project" value="TreeGrafter"/>
</dbReference>
<reference evidence="4 5" key="1">
    <citation type="submission" date="2019-07" db="EMBL/GenBank/DDBJ databases">
        <title>Genomic Encyclopedia of Type Strains, Phase III (KMG-III): the genomes of soil and plant-associated and newly described type strains.</title>
        <authorList>
            <person name="Whitman W."/>
        </authorList>
    </citation>
    <scope>NUCLEOTIDE SEQUENCE [LARGE SCALE GENOMIC DNA]</scope>
    <source>
        <strain evidence="4 5">BL24</strain>
    </source>
</reference>
<protein>
    <submittedName>
        <fullName evidence="4">Peptidoglycan/xylan/chitin deacetylase (PgdA/CDA1 family)</fullName>
    </submittedName>
</protein>
<gene>
    <name evidence="4" type="ORF">BCM02_105207</name>
</gene>
<keyword evidence="2" id="KW-0378">Hydrolase</keyword>
<keyword evidence="1" id="KW-0479">Metal-binding</keyword>
<sequence>MEQPRTVKQVATGEKVIAFTFDDGPNAVYTPQMLEIFREAGGKATFYMIGEQIEANRAVAEAVHAEGHEIGNHTYAHPNLTAIEIEAAAEEMSRTDALIREVTGEAVRTFRAPYLAANEEVLALAAEMGYATIGALNTETHDWEQPGVAHILDKSRDHLVPGGILLFHDGHGDRSQSVEAVRALVRELVADGFRLVTVRELLEMGEGR</sequence>
<feature type="domain" description="NodB homology" evidence="3">
    <location>
        <begin position="15"/>
        <end position="196"/>
    </location>
</feature>
<evidence type="ECO:0000256" key="2">
    <source>
        <dbReference type="ARBA" id="ARBA00022801"/>
    </source>
</evidence>
<dbReference type="GO" id="GO:0046872">
    <property type="term" value="F:metal ion binding"/>
    <property type="evidence" value="ECO:0007669"/>
    <property type="project" value="UniProtKB-KW"/>
</dbReference>
<evidence type="ECO:0000256" key="1">
    <source>
        <dbReference type="ARBA" id="ARBA00022723"/>
    </source>
</evidence>
<evidence type="ECO:0000259" key="3">
    <source>
        <dbReference type="PROSITE" id="PS51677"/>
    </source>
</evidence>
<dbReference type="InterPro" id="IPR011330">
    <property type="entry name" value="Glyco_hydro/deAcase_b/a-brl"/>
</dbReference>
<evidence type="ECO:0000313" key="4">
    <source>
        <dbReference type="EMBL" id="TYP74663.1"/>
    </source>
</evidence>
<dbReference type="SUPFAM" id="SSF88713">
    <property type="entry name" value="Glycoside hydrolase/deacetylase"/>
    <property type="match status" value="1"/>
</dbReference>
<dbReference type="Pfam" id="PF01522">
    <property type="entry name" value="Polysacc_deac_1"/>
    <property type="match status" value="1"/>
</dbReference>
<dbReference type="Proteomes" id="UP000323257">
    <property type="component" value="Unassembled WGS sequence"/>
</dbReference>
<name>A0A5S5C9K3_9BACL</name>
<keyword evidence="5" id="KW-1185">Reference proteome</keyword>